<evidence type="ECO:0000313" key="3">
    <source>
        <dbReference type="Proteomes" id="UP001268683"/>
    </source>
</evidence>
<dbReference type="GO" id="GO:0016787">
    <property type="term" value="F:hydrolase activity"/>
    <property type="evidence" value="ECO:0007669"/>
    <property type="project" value="InterPro"/>
</dbReference>
<protein>
    <submittedName>
        <fullName evidence="2">DUF1080 domain-containing protein</fullName>
    </submittedName>
</protein>
<name>A0AA52H9N3_9PROT</name>
<gene>
    <name evidence="2" type="ORF">QGN29_14230</name>
</gene>
<reference evidence="2" key="1">
    <citation type="submission" date="2023-04" db="EMBL/GenBank/DDBJ databases">
        <title>Complete genome sequence of Temperatibacter marinus.</title>
        <authorList>
            <person name="Rong J.-C."/>
            <person name="Yi M.-L."/>
            <person name="Zhao Q."/>
        </authorList>
    </citation>
    <scope>NUCLEOTIDE SEQUENCE</scope>
    <source>
        <strain evidence="2">NBRC 110045</strain>
    </source>
</reference>
<dbReference type="Proteomes" id="UP001268683">
    <property type="component" value="Chromosome"/>
</dbReference>
<dbReference type="EMBL" id="CP123872">
    <property type="protein sequence ID" value="WND02707.1"/>
    <property type="molecule type" value="Genomic_DNA"/>
</dbReference>
<proteinExistence type="predicted"/>
<dbReference type="Pfam" id="PF06439">
    <property type="entry name" value="3keto-disac_hyd"/>
    <property type="match status" value="1"/>
</dbReference>
<dbReference type="RefSeq" id="WP_310798543.1">
    <property type="nucleotide sequence ID" value="NZ_CP123872.1"/>
</dbReference>
<dbReference type="Gene3D" id="2.60.120.560">
    <property type="entry name" value="Exo-inulinase, domain 1"/>
    <property type="match status" value="1"/>
</dbReference>
<keyword evidence="3" id="KW-1185">Reference proteome</keyword>
<dbReference type="InterPro" id="IPR010496">
    <property type="entry name" value="AL/BT2_dom"/>
</dbReference>
<evidence type="ECO:0000313" key="2">
    <source>
        <dbReference type="EMBL" id="WND02707.1"/>
    </source>
</evidence>
<feature type="domain" description="3-keto-alpha-glucoside-1,2-lyase/3-keto-2-hydroxy-glucal hydratase" evidence="1">
    <location>
        <begin position="23"/>
        <end position="251"/>
    </location>
</feature>
<accession>A0AA52H9N3</accession>
<sequence length="255" mass="28492">MIRTSLTVGLFLASLTSVTDDSWESIFNGKDLSGWTVKIKGSKVGEDPYQTFSVQGGAITVTYDNYTLFKNRFGHLFFMENLSHYKLKLDYRFTGDQVKDGEGWAYRNSGVMLHGQHPESMAVDQDFPVSVEVQLLGGNGKDNRSTANICTPGTHVEIEGKLEKNHCINSTSKTYHGDQWVHLELEVKGGKVIRHSINGDKVFDYGGAVLDSTDPDAKRLIENGFPLSLSTGYFSLQSESHPVQFKNIFLKRLDK</sequence>
<organism evidence="2 3">
    <name type="scientific">Temperatibacter marinus</name>
    <dbReference type="NCBI Taxonomy" id="1456591"/>
    <lineage>
        <taxon>Bacteria</taxon>
        <taxon>Pseudomonadati</taxon>
        <taxon>Pseudomonadota</taxon>
        <taxon>Alphaproteobacteria</taxon>
        <taxon>Kordiimonadales</taxon>
        <taxon>Temperatibacteraceae</taxon>
        <taxon>Temperatibacter</taxon>
    </lineage>
</organism>
<dbReference type="KEGG" id="tmk:QGN29_14230"/>
<dbReference type="AlphaFoldDB" id="A0AA52H9N3"/>
<evidence type="ECO:0000259" key="1">
    <source>
        <dbReference type="Pfam" id="PF06439"/>
    </source>
</evidence>